<sequence length="677" mass="75727">GRPLGPKIMEISTEKADMVLRMLSCGMSLEEVADISRLPVAKVLELASPPGHKSMEACSRTTLGSPPDSPRDEMAQDDSPVEQSEEEQRSRRARLADLRRTRSRDLSEQSEEEQADRDEQYSEEGSTFREPTLRQHLQGQRRQQEQAQQLLHSPAEKSEEKSQDLITVYLDRIRAHIFRRRARSRDFFRDFDSLHCGRVTRADFSRALSNIVYPNLFYDMETPVDPDALCDAYTDSGERVIKPRVVNYIRFCNDIDQAFGFIPDLEKQPQVYVPSPGEYVLDAGGFKPRICSDEERCWALMKRMAILMASRAIDLGTCFNDCQRAPVDIASGRIEPELFVKKLPLCQSTSTREAAFQPHEMDLLLEKYTDDNGFLRLFFLERDMQTLVEGIDPLAEKPIISPVDQRVMTPRPPSFNKSTMGFSMQKPLHLQQRPKSACQARSPRDFNSSDFSISGSATARQQRPSSAHPASRAPAGGEPPRLSAGAAPAGGEPPRQRPQSARPSGQRSSGGAPGPPRQSVMVKLTRKAYERRLRLRDIFRDADKFRRGVITRSQMGTALAVLGITLSAEELEELFGRYGFADSSGSTSFQYLVCCADLEESVQQEAAYAKSGGGAGTAAARVLANVKGWEGAKTVAAPRKYVWDEDTSQQEVSPQAPPENPEMEAQVKTFHEMVMHK</sequence>
<evidence type="ECO:0008006" key="4">
    <source>
        <dbReference type="Google" id="ProtNLM"/>
    </source>
</evidence>
<evidence type="ECO:0000313" key="2">
    <source>
        <dbReference type="EMBL" id="CAE8648971.1"/>
    </source>
</evidence>
<feature type="non-terminal residue" evidence="2">
    <location>
        <position position="677"/>
    </location>
</feature>
<feature type="non-terminal residue" evidence="2">
    <location>
        <position position="1"/>
    </location>
</feature>
<feature type="compositionally biased region" description="Low complexity" evidence="1">
    <location>
        <begin position="134"/>
        <end position="151"/>
    </location>
</feature>
<feature type="region of interest" description="Disordered" evidence="1">
    <location>
        <begin position="428"/>
        <end position="521"/>
    </location>
</feature>
<feature type="compositionally biased region" description="Low complexity" evidence="1">
    <location>
        <begin position="484"/>
        <end position="510"/>
    </location>
</feature>
<dbReference type="InterPro" id="IPR011992">
    <property type="entry name" value="EF-hand-dom_pair"/>
</dbReference>
<dbReference type="PANTHER" id="PTHR20875:SF0">
    <property type="entry name" value="GH12158P"/>
    <property type="match status" value="1"/>
</dbReference>
<dbReference type="Proteomes" id="UP000626109">
    <property type="component" value="Unassembled WGS sequence"/>
</dbReference>
<dbReference type="AlphaFoldDB" id="A0A813IDX6"/>
<feature type="compositionally biased region" description="Basic and acidic residues" evidence="1">
    <location>
        <begin position="86"/>
        <end position="107"/>
    </location>
</feature>
<dbReference type="InterPro" id="IPR052603">
    <property type="entry name" value="EFCB6"/>
</dbReference>
<evidence type="ECO:0000256" key="1">
    <source>
        <dbReference type="SAM" id="MobiDB-lite"/>
    </source>
</evidence>
<gene>
    <name evidence="2" type="ORF">PGLA2088_LOCUS7040</name>
</gene>
<reference evidence="2" key="1">
    <citation type="submission" date="2021-02" db="EMBL/GenBank/DDBJ databases">
        <authorList>
            <person name="Dougan E. K."/>
            <person name="Rhodes N."/>
            <person name="Thang M."/>
            <person name="Chan C."/>
        </authorList>
    </citation>
    <scope>NUCLEOTIDE SEQUENCE</scope>
</reference>
<protein>
    <recommendedName>
        <fullName evidence="4">Calmodulin</fullName>
    </recommendedName>
</protein>
<feature type="compositionally biased region" description="Polar residues" evidence="1">
    <location>
        <begin position="445"/>
        <end position="462"/>
    </location>
</feature>
<name>A0A813IDX6_POLGL</name>
<feature type="compositionally biased region" description="Low complexity" evidence="1">
    <location>
        <begin position="463"/>
        <end position="475"/>
    </location>
</feature>
<organism evidence="2 3">
    <name type="scientific">Polarella glacialis</name>
    <name type="common">Dinoflagellate</name>
    <dbReference type="NCBI Taxonomy" id="89957"/>
    <lineage>
        <taxon>Eukaryota</taxon>
        <taxon>Sar</taxon>
        <taxon>Alveolata</taxon>
        <taxon>Dinophyceae</taxon>
        <taxon>Suessiales</taxon>
        <taxon>Suessiaceae</taxon>
        <taxon>Polarella</taxon>
    </lineage>
</organism>
<comment type="caution">
    <text evidence="2">The sequence shown here is derived from an EMBL/GenBank/DDBJ whole genome shotgun (WGS) entry which is preliminary data.</text>
</comment>
<evidence type="ECO:0000313" key="3">
    <source>
        <dbReference type="Proteomes" id="UP000626109"/>
    </source>
</evidence>
<dbReference type="EMBL" id="CAJNNW010007144">
    <property type="protein sequence ID" value="CAE8648971.1"/>
    <property type="molecule type" value="Genomic_DNA"/>
</dbReference>
<dbReference type="Gene3D" id="1.10.238.10">
    <property type="entry name" value="EF-hand"/>
    <property type="match status" value="1"/>
</dbReference>
<dbReference type="SUPFAM" id="SSF47473">
    <property type="entry name" value="EF-hand"/>
    <property type="match status" value="1"/>
</dbReference>
<proteinExistence type="predicted"/>
<dbReference type="PANTHER" id="PTHR20875">
    <property type="entry name" value="EF-HAND CALCIUM-BINDING DOMAIN-CONTAINING PROTEIN 6-RELATED"/>
    <property type="match status" value="1"/>
</dbReference>
<feature type="region of interest" description="Disordered" evidence="1">
    <location>
        <begin position="48"/>
        <end position="162"/>
    </location>
</feature>
<feature type="compositionally biased region" description="Acidic residues" evidence="1">
    <location>
        <begin position="75"/>
        <end position="85"/>
    </location>
</feature>
<accession>A0A813IDX6</accession>